<evidence type="ECO:0000313" key="1">
    <source>
        <dbReference type="EMBL" id="MRW86298.1"/>
    </source>
</evidence>
<keyword evidence="1" id="KW-0808">Transferase</keyword>
<reference evidence="1 2" key="1">
    <citation type="submission" date="2019-11" db="EMBL/GenBank/DDBJ databases">
        <title>Novel species isolated from a subtropical stream in China.</title>
        <authorList>
            <person name="Lu H."/>
        </authorList>
    </citation>
    <scope>NUCLEOTIDE SEQUENCE [LARGE SCALE GENOMIC DNA]</scope>
    <source>
        <strain evidence="1 2">FT26W</strain>
    </source>
</reference>
<proteinExistence type="predicted"/>
<keyword evidence="2" id="KW-1185">Reference proteome</keyword>
<accession>A0A844D2H3</accession>
<protein>
    <submittedName>
        <fullName evidence="1">Sulfotransferase</fullName>
    </submittedName>
</protein>
<organism evidence="1 2">
    <name type="scientific">Duganella aquatilis</name>
    <dbReference type="NCBI Taxonomy" id="2666082"/>
    <lineage>
        <taxon>Bacteria</taxon>
        <taxon>Pseudomonadati</taxon>
        <taxon>Pseudomonadota</taxon>
        <taxon>Betaproteobacteria</taxon>
        <taxon>Burkholderiales</taxon>
        <taxon>Oxalobacteraceae</taxon>
        <taxon>Telluria group</taxon>
        <taxon>Duganella</taxon>
    </lineage>
</organism>
<dbReference type="Gene3D" id="3.40.50.300">
    <property type="entry name" value="P-loop containing nucleotide triphosphate hydrolases"/>
    <property type="match status" value="1"/>
</dbReference>
<dbReference type="AlphaFoldDB" id="A0A844D2H3"/>
<dbReference type="InterPro" id="IPR027417">
    <property type="entry name" value="P-loop_NTPase"/>
</dbReference>
<dbReference type="Proteomes" id="UP000439986">
    <property type="component" value="Unassembled WGS sequence"/>
</dbReference>
<dbReference type="GO" id="GO:0016740">
    <property type="term" value="F:transferase activity"/>
    <property type="evidence" value="ECO:0007669"/>
    <property type="project" value="UniProtKB-KW"/>
</dbReference>
<name>A0A844D2H3_9BURK</name>
<dbReference type="RefSeq" id="WP_154359558.1">
    <property type="nucleotide sequence ID" value="NZ_WKJL01000015.1"/>
</dbReference>
<evidence type="ECO:0000313" key="2">
    <source>
        <dbReference type="Proteomes" id="UP000439986"/>
    </source>
</evidence>
<sequence>MTASARTFHFISGLPRSGSTLLSAILRQNPRFHAGISSPVAGLAHGVLAQVSAGAESAPLVDAQQRKALLRGLFDSYYSTLPGEVIFDTNRQWCARLPLLLDLFPDAKVIACVRNVAWVMDSIERLYRANPYEHTRLFNALGGRSSVYTRLEGLTQHDQMVGAAWAALREAFYGDHAASLLLVDYNLLARAPQQVIPLVYDFIGEPAFAHDFDHIEYDAVDFDLQLGVPGLHRVRSKVEFQARRTILPPDLFDKYSKLSFWGDRSASRANVISNQTAIPGEPS</sequence>
<comment type="caution">
    <text evidence="1">The sequence shown here is derived from an EMBL/GenBank/DDBJ whole genome shotgun (WGS) entry which is preliminary data.</text>
</comment>
<dbReference type="Pfam" id="PF13469">
    <property type="entry name" value="Sulfotransfer_3"/>
    <property type="match status" value="1"/>
</dbReference>
<gene>
    <name evidence="1" type="ORF">GJ698_19685</name>
</gene>
<dbReference type="EMBL" id="WKJL01000015">
    <property type="protein sequence ID" value="MRW86298.1"/>
    <property type="molecule type" value="Genomic_DNA"/>
</dbReference>
<dbReference type="SUPFAM" id="SSF52540">
    <property type="entry name" value="P-loop containing nucleoside triphosphate hydrolases"/>
    <property type="match status" value="1"/>
</dbReference>